<dbReference type="PANTHER" id="PTHR43459">
    <property type="entry name" value="ENOYL-COA HYDRATASE"/>
    <property type="match status" value="1"/>
</dbReference>
<reference evidence="2 3" key="1">
    <citation type="submission" date="2021-08" db="EMBL/GenBank/DDBJ databases">
        <title>Caldovatus sediminis gen. nov., sp. nov., a moderately thermophilic bacterium isolated from a hot spring.</title>
        <authorList>
            <person name="Hu C.-J."/>
            <person name="Li W.-J."/>
            <person name="Xian W.-D."/>
        </authorList>
    </citation>
    <scope>NUCLEOTIDE SEQUENCE [LARGE SCALE GENOMIC DNA]</scope>
    <source>
        <strain evidence="2 3">SYSU G05006</strain>
    </source>
</reference>
<organism evidence="2 3">
    <name type="scientific">Caldovatus aquaticus</name>
    <dbReference type="NCBI Taxonomy" id="2865671"/>
    <lineage>
        <taxon>Bacteria</taxon>
        <taxon>Pseudomonadati</taxon>
        <taxon>Pseudomonadota</taxon>
        <taxon>Alphaproteobacteria</taxon>
        <taxon>Acetobacterales</taxon>
        <taxon>Roseomonadaceae</taxon>
        <taxon>Caldovatus</taxon>
    </lineage>
</organism>
<evidence type="ECO:0000313" key="3">
    <source>
        <dbReference type="Proteomes" id="UP001519924"/>
    </source>
</evidence>
<dbReference type="Proteomes" id="UP001519924">
    <property type="component" value="Unassembled WGS sequence"/>
</dbReference>
<dbReference type="RefSeq" id="WP_220116937.1">
    <property type="nucleotide sequence ID" value="NZ_JAHZUY010000011.1"/>
</dbReference>
<comment type="caution">
    <text evidence="2">The sequence shown here is derived from an EMBL/GenBank/DDBJ whole genome shotgun (WGS) entry which is preliminary data.</text>
</comment>
<name>A0ABS7F0L7_9PROT</name>
<dbReference type="Gene3D" id="1.10.12.10">
    <property type="entry name" value="Lyase 2-enoyl-coa Hydratase, Chain A, domain 2"/>
    <property type="match status" value="1"/>
</dbReference>
<dbReference type="InterPro" id="IPR029045">
    <property type="entry name" value="ClpP/crotonase-like_dom_sf"/>
</dbReference>
<proteinExistence type="inferred from homology"/>
<protein>
    <submittedName>
        <fullName evidence="2">Crotonase/enoyl-CoA hydratase family protein</fullName>
    </submittedName>
</protein>
<dbReference type="SUPFAM" id="SSF52096">
    <property type="entry name" value="ClpP/crotonase"/>
    <property type="match status" value="1"/>
</dbReference>
<dbReference type="Pfam" id="PF00378">
    <property type="entry name" value="ECH_1"/>
    <property type="match status" value="1"/>
</dbReference>
<evidence type="ECO:0000313" key="2">
    <source>
        <dbReference type="EMBL" id="MBW8269180.1"/>
    </source>
</evidence>
<dbReference type="InterPro" id="IPR001753">
    <property type="entry name" value="Enoyl-CoA_hydra/iso"/>
</dbReference>
<evidence type="ECO:0000256" key="1">
    <source>
        <dbReference type="ARBA" id="ARBA00005254"/>
    </source>
</evidence>
<comment type="similarity">
    <text evidence="1">Belongs to the enoyl-CoA hydratase/isomerase family.</text>
</comment>
<dbReference type="InterPro" id="IPR014748">
    <property type="entry name" value="Enoyl-CoA_hydra_C"/>
</dbReference>
<keyword evidence="3" id="KW-1185">Reference proteome</keyword>
<dbReference type="CDD" id="cd06558">
    <property type="entry name" value="crotonase-like"/>
    <property type="match status" value="1"/>
</dbReference>
<dbReference type="NCBIfam" id="NF006699">
    <property type="entry name" value="PRK09245.1"/>
    <property type="match status" value="1"/>
</dbReference>
<dbReference type="Gene3D" id="3.90.226.10">
    <property type="entry name" value="2-enoyl-CoA Hydratase, Chain A, domain 1"/>
    <property type="match status" value="1"/>
</dbReference>
<gene>
    <name evidence="2" type="ORF">K1J50_06725</name>
</gene>
<dbReference type="PANTHER" id="PTHR43459:SF1">
    <property type="entry name" value="EG:BACN32G11.4 PROTEIN"/>
    <property type="match status" value="1"/>
</dbReference>
<sequence length="272" mass="28715">MTSEAEPPPVLFSREGEHLAVITLNRPESRNPLDLDTQDALIAAVARLEAEPGIRVAILTGAGSAFSSGGNVRRMSAAASGPAERTPAEARRYYRHGIQRIPLALERCEVPIIAAVNGPAVGAGLDLACMCDIRIAARSARFAESFVKLGIIPGDGGAFLLPRVVGFARAAEMALTGDALSAEEALACGLVSRVVPDAELMDAARALAARIAANPPQAVRMTRRLLRLAWNGSLETVLELSANMQAVAHTTADHKEAMAALREKRQPVFRGA</sequence>
<accession>A0ABS7F0L7</accession>
<dbReference type="EMBL" id="JAHZUY010000011">
    <property type="protein sequence ID" value="MBW8269180.1"/>
    <property type="molecule type" value="Genomic_DNA"/>
</dbReference>